<evidence type="ECO:0000313" key="4">
    <source>
        <dbReference type="Proteomes" id="UP000199451"/>
    </source>
</evidence>
<dbReference type="AlphaFoldDB" id="A0A1G9XJU0"/>
<dbReference type="Proteomes" id="UP000199451">
    <property type="component" value="Unassembled WGS sequence"/>
</dbReference>
<gene>
    <name evidence="3" type="ORF">SAMN04487949_3024</name>
</gene>
<feature type="region of interest" description="Disordered" evidence="1">
    <location>
        <begin position="1"/>
        <end position="34"/>
    </location>
</feature>
<sequence length="83" mass="8945">MTVGPPYRPPTTTIHTHPMTRTRVTRHTVSSDYQTRRPAPAVHVSLAFALAAPAAVYAVTHPLFAALFAVTVAVAVAVGRRRD</sequence>
<evidence type="ECO:0000256" key="1">
    <source>
        <dbReference type="SAM" id="MobiDB-lite"/>
    </source>
</evidence>
<feature type="transmembrane region" description="Helical" evidence="2">
    <location>
        <begin position="54"/>
        <end position="78"/>
    </location>
</feature>
<organism evidence="3 4">
    <name type="scientific">Halogranum gelatinilyticum</name>
    <dbReference type="NCBI Taxonomy" id="660521"/>
    <lineage>
        <taxon>Archaea</taxon>
        <taxon>Methanobacteriati</taxon>
        <taxon>Methanobacteriota</taxon>
        <taxon>Stenosarchaea group</taxon>
        <taxon>Halobacteria</taxon>
        <taxon>Halobacteriales</taxon>
        <taxon>Haloferacaceae</taxon>
    </lineage>
</organism>
<dbReference type="EMBL" id="FNHL01000004">
    <property type="protein sequence ID" value="SDM97092.1"/>
    <property type="molecule type" value="Genomic_DNA"/>
</dbReference>
<keyword evidence="2" id="KW-0472">Membrane</keyword>
<accession>A0A1G9XJU0</accession>
<keyword evidence="2" id="KW-1133">Transmembrane helix</keyword>
<keyword evidence="2" id="KW-0812">Transmembrane</keyword>
<reference evidence="4" key="1">
    <citation type="submission" date="2016-10" db="EMBL/GenBank/DDBJ databases">
        <authorList>
            <person name="Varghese N."/>
            <person name="Submissions S."/>
        </authorList>
    </citation>
    <scope>NUCLEOTIDE SEQUENCE [LARGE SCALE GENOMIC DNA]</scope>
    <source>
        <strain evidence="4">CGMCC 1.10119</strain>
    </source>
</reference>
<proteinExistence type="predicted"/>
<name>A0A1G9XJU0_9EURY</name>
<evidence type="ECO:0000256" key="2">
    <source>
        <dbReference type="SAM" id="Phobius"/>
    </source>
</evidence>
<protein>
    <submittedName>
        <fullName evidence="3">Uncharacterized protein</fullName>
    </submittedName>
</protein>
<evidence type="ECO:0000313" key="3">
    <source>
        <dbReference type="EMBL" id="SDM97092.1"/>
    </source>
</evidence>
<keyword evidence="4" id="KW-1185">Reference proteome</keyword>